<proteinExistence type="predicted"/>
<dbReference type="Proteomes" id="UP001597119">
    <property type="component" value="Unassembled WGS sequence"/>
</dbReference>
<comment type="caution">
    <text evidence="3">The sequence shown here is derived from an EMBL/GenBank/DDBJ whole genome shotgun (WGS) entry which is preliminary data.</text>
</comment>
<dbReference type="PANTHER" id="PTHR42208:SF1">
    <property type="entry name" value="HEAVY METAL TRANSPORTER"/>
    <property type="match status" value="1"/>
</dbReference>
<accession>A0ABD6CFJ3</accession>
<keyword evidence="4" id="KW-1185">Reference proteome</keyword>
<dbReference type="Pfam" id="PF13386">
    <property type="entry name" value="DsbD_2"/>
    <property type="match status" value="1"/>
</dbReference>
<dbReference type="RefSeq" id="WP_247379025.1">
    <property type="nucleotide sequence ID" value="NZ_JALLGV010000005.1"/>
</dbReference>
<evidence type="ECO:0000313" key="4">
    <source>
        <dbReference type="Proteomes" id="UP001597119"/>
    </source>
</evidence>
<feature type="transmembrane region" description="Helical" evidence="1">
    <location>
        <begin position="21"/>
        <end position="47"/>
    </location>
</feature>
<feature type="transmembrane region" description="Helical" evidence="1">
    <location>
        <begin position="168"/>
        <end position="187"/>
    </location>
</feature>
<reference evidence="3 4" key="1">
    <citation type="journal article" date="2019" name="Int. J. Syst. Evol. Microbiol.">
        <title>The Global Catalogue of Microorganisms (GCM) 10K type strain sequencing project: providing services to taxonomists for standard genome sequencing and annotation.</title>
        <authorList>
            <consortium name="The Broad Institute Genomics Platform"/>
            <consortium name="The Broad Institute Genome Sequencing Center for Infectious Disease"/>
            <person name="Wu L."/>
            <person name="Ma J."/>
        </authorList>
    </citation>
    <scope>NUCLEOTIDE SEQUENCE [LARGE SCALE GENOMIC DNA]</scope>
    <source>
        <strain evidence="3 4">CGMCC 1.12125</strain>
    </source>
</reference>
<feature type="transmembrane region" description="Helical" evidence="1">
    <location>
        <begin position="108"/>
        <end position="130"/>
    </location>
</feature>
<feature type="domain" description="Urease accessory protein UreH-like transmembrane" evidence="2">
    <location>
        <begin position="24"/>
        <end position="245"/>
    </location>
</feature>
<gene>
    <name evidence="3" type="ORF">ACFR9U_16745</name>
</gene>
<keyword evidence="1" id="KW-1133">Transmembrane helix</keyword>
<dbReference type="PANTHER" id="PTHR42208">
    <property type="entry name" value="HEAVY METAL TRANSPORTER-RELATED"/>
    <property type="match status" value="1"/>
</dbReference>
<evidence type="ECO:0000313" key="3">
    <source>
        <dbReference type="EMBL" id="MFD1588629.1"/>
    </source>
</evidence>
<dbReference type="InterPro" id="IPR039447">
    <property type="entry name" value="UreH-like_TM_dom"/>
</dbReference>
<protein>
    <submittedName>
        <fullName evidence="3">Sulfite exporter TauE/SafE family protein</fullName>
    </submittedName>
</protein>
<sequence>MVSAVTLQLAGVEVVGSNVDLLAFAVIGLLAGAHCLGMCGPLVTLYADRIDEQTETRRGDTLTPFAVRQHALFNLGRTISYAAIGALAATVGGALFASVGAIPPVERGVRIAAGLGVGVVIIVAGLQYLLGGTGTLDRFTPAVVGDTFQRVSALLTARVDSLVGSPRIVGLGAIHGILPCPILYPAYVYAFALGDPVRAALSLGILGLGTFPTLFAYGTLLGSIGDGHRRTLHRLLGAAFLVLGYIPLSHGLMLLGIHVPHVPVPFYQPLVG</sequence>
<name>A0ABD6CFJ3_9EURY</name>
<keyword evidence="1" id="KW-0812">Transmembrane</keyword>
<keyword evidence="1" id="KW-0472">Membrane</keyword>
<feature type="transmembrane region" description="Helical" evidence="1">
    <location>
        <begin position="199"/>
        <end position="223"/>
    </location>
</feature>
<dbReference type="EMBL" id="JBHUDJ010000014">
    <property type="protein sequence ID" value="MFD1588629.1"/>
    <property type="molecule type" value="Genomic_DNA"/>
</dbReference>
<feature type="transmembrane region" description="Helical" evidence="1">
    <location>
        <begin position="235"/>
        <end position="257"/>
    </location>
</feature>
<evidence type="ECO:0000259" key="2">
    <source>
        <dbReference type="Pfam" id="PF13386"/>
    </source>
</evidence>
<evidence type="ECO:0000256" key="1">
    <source>
        <dbReference type="SAM" id="Phobius"/>
    </source>
</evidence>
<organism evidence="3 4">
    <name type="scientific">Halorientalis brevis</name>
    <dbReference type="NCBI Taxonomy" id="1126241"/>
    <lineage>
        <taxon>Archaea</taxon>
        <taxon>Methanobacteriati</taxon>
        <taxon>Methanobacteriota</taxon>
        <taxon>Stenosarchaea group</taxon>
        <taxon>Halobacteria</taxon>
        <taxon>Halobacteriales</taxon>
        <taxon>Haloarculaceae</taxon>
        <taxon>Halorientalis</taxon>
    </lineage>
</organism>
<feature type="transmembrane region" description="Helical" evidence="1">
    <location>
        <begin position="78"/>
        <end position="102"/>
    </location>
</feature>
<dbReference type="AlphaFoldDB" id="A0ABD6CFJ3"/>